<dbReference type="SUPFAM" id="SSF47240">
    <property type="entry name" value="Ferritin-like"/>
    <property type="match status" value="1"/>
</dbReference>
<feature type="compositionally biased region" description="Gly residues" evidence="1">
    <location>
        <begin position="139"/>
        <end position="163"/>
    </location>
</feature>
<proteinExistence type="predicted"/>
<feature type="region of interest" description="Disordered" evidence="1">
    <location>
        <begin position="129"/>
        <end position="175"/>
    </location>
</feature>
<dbReference type="Gene3D" id="1.20.1260.10">
    <property type="match status" value="1"/>
</dbReference>
<evidence type="ECO:0000256" key="1">
    <source>
        <dbReference type="SAM" id="MobiDB-lite"/>
    </source>
</evidence>
<feature type="compositionally biased region" description="Polar residues" evidence="1">
    <location>
        <begin position="164"/>
        <end position="175"/>
    </location>
</feature>
<name>A0A5Q2FCK6_9ACTN</name>
<dbReference type="InterPro" id="IPR009078">
    <property type="entry name" value="Ferritin-like_SF"/>
</dbReference>
<organism evidence="3 4">
    <name type="scientific">Raineyella fluvialis</name>
    <dbReference type="NCBI Taxonomy" id="2662261"/>
    <lineage>
        <taxon>Bacteria</taxon>
        <taxon>Bacillati</taxon>
        <taxon>Actinomycetota</taxon>
        <taxon>Actinomycetes</taxon>
        <taxon>Propionibacteriales</taxon>
        <taxon>Propionibacteriaceae</taxon>
        <taxon>Raineyella</taxon>
    </lineage>
</organism>
<dbReference type="CDD" id="cd01048">
    <property type="entry name" value="Ferritin_like_AB2"/>
    <property type="match status" value="1"/>
</dbReference>
<evidence type="ECO:0000313" key="3">
    <source>
        <dbReference type="EMBL" id="QGF24498.1"/>
    </source>
</evidence>
<dbReference type="EMBL" id="CP045725">
    <property type="protein sequence ID" value="QGF24498.1"/>
    <property type="molecule type" value="Genomic_DNA"/>
</dbReference>
<dbReference type="Proteomes" id="UP000386847">
    <property type="component" value="Chromosome"/>
</dbReference>
<feature type="domain" description="DUF2202" evidence="2">
    <location>
        <begin position="1"/>
        <end position="127"/>
    </location>
</feature>
<sequence>MADEERMAKDLYTAIAAKYPDATTFTRIASSEQRHEERVLALLDRYQLTHPSTTAGTYDDKDVQKLYNDWLAQAQTSESAAYQVGVDLEKADVADLRTAIDTSDNADLDQVYGHLLTASQRHQAAFAAGPGATPALGPNGQGARNGQGAMNGQGMRNGQGAMNGQGLRNGSCLTN</sequence>
<dbReference type="Pfam" id="PF09968">
    <property type="entry name" value="DUF2202"/>
    <property type="match status" value="1"/>
</dbReference>
<dbReference type="KEGG" id="rain:Rai3103_13510"/>
<dbReference type="InterPro" id="IPR012347">
    <property type="entry name" value="Ferritin-like"/>
</dbReference>
<keyword evidence="4" id="KW-1185">Reference proteome</keyword>
<accession>A0A5Q2FCK6</accession>
<protein>
    <submittedName>
        <fullName evidence="3">DUF2202 domain-containing protein</fullName>
    </submittedName>
</protein>
<dbReference type="InterPro" id="IPR019243">
    <property type="entry name" value="DUF2202"/>
</dbReference>
<evidence type="ECO:0000259" key="2">
    <source>
        <dbReference type="Pfam" id="PF09968"/>
    </source>
</evidence>
<reference evidence="3 4" key="1">
    <citation type="submission" date="2019-10" db="EMBL/GenBank/DDBJ databases">
        <title>Genomic analysis of Raineyella sp. CBA3103.</title>
        <authorList>
            <person name="Roh S.W."/>
        </authorList>
    </citation>
    <scope>NUCLEOTIDE SEQUENCE [LARGE SCALE GENOMIC DNA]</scope>
    <source>
        <strain evidence="3 4">CBA3103</strain>
    </source>
</reference>
<evidence type="ECO:0000313" key="4">
    <source>
        <dbReference type="Proteomes" id="UP000386847"/>
    </source>
</evidence>
<dbReference type="AlphaFoldDB" id="A0A5Q2FCK6"/>
<gene>
    <name evidence="3" type="ORF">Rai3103_13510</name>
</gene>
<feature type="compositionally biased region" description="Low complexity" evidence="1">
    <location>
        <begin position="129"/>
        <end position="138"/>
    </location>
</feature>